<feature type="transmembrane region" description="Helical" evidence="7">
    <location>
        <begin position="128"/>
        <end position="147"/>
    </location>
</feature>
<feature type="transmembrane region" description="Helical" evidence="7">
    <location>
        <begin position="57"/>
        <end position="76"/>
    </location>
</feature>
<keyword evidence="6 7" id="KW-0472">Membrane</keyword>
<dbReference type="PANTHER" id="PTHR30250">
    <property type="entry name" value="PST FAMILY PREDICTED COLANIC ACID TRANSPORTER"/>
    <property type="match status" value="1"/>
</dbReference>
<feature type="transmembrane region" description="Helical" evidence="7">
    <location>
        <begin position="29"/>
        <end position="51"/>
    </location>
</feature>
<evidence type="ECO:0000256" key="1">
    <source>
        <dbReference type="ARBA" id="ARBA00004651"/>
    </source>
</evidence>
<evidence type="ECO:0000313" key="9">
    <source>
        <dbReference type="Proteomes" id="UP001518990"/>
    </source>
</evidence>
<proteinExistence type="inferred from homology"/>
<dbReference type="Pfam" id="PF13440">
    <property type="entry name" value="Polysacc_synt_3"/>
    <property type="match status" value="1"/>
</dbReference>
<evidence type="ECO:0000256" key="7">
    <source>
        <dbReference type="SAM" id="Phobius"/>
    </source>
</evidence>
<keyword evidence="4 7" id="KW-0812">Transmembrane</keyword>
<name>A0ABS3KH09_9PROT</name>
<dbReference type="InterPro" id="IPR050833">
    <property type="entry name" value="Poly_Biosynth_Transport"/>
</dbReference>
<reference evidence="8 9" key="1">
    <citation type="submission" date="2020-09" db="EMBL/GenBank/DDBJ databases">
        <title>Roseomonas.</title>
        <authorList>
            <person name="Zhu W."/>
        </authorList>
    </citation>
    <scope>NUCLEOTIDE SEQUENCE [LARGE SCALE GENOMIC DNA]</scope>
    <source>
        <strain evidence="8 9">1311</strain>
    </source>
</reference>
<dbReference type="PANTHER" id="PTHR30250:SF10">
    <property type="entry name" value="LIPOPOLYSACCHARIDE BIOSYNTHESIS PROTEIN WZXC"/>
    <property type="match status" value="1"/>
</dbReference>
<evidence type="ECO:0000256" key="5">
    <source>
        <dbReference type="ARBA" id="ARBA00022989"/>
    </source>
</evidence>
<organism evidence="8 9">
    <name type="scientific">Roseomonas marmotae</name>
    <dbReference type="NCBI Taxonomy" id="2768161"/>
    <lineage>
        <taxon>Bacteria</taxon>
        <taxon>Pseudomonadati</taxon>
        <taxon>Pseudomonadota</taxon>
        <taxon>Alphaproteobacteria</taxon>
        <taxon>Acetobacterales</taxon>
        <taxon>Roseomonadaceae</taxon>
        <taxon>Roseomonas</taxon>
    </lineage>
</organism>
<comment type="subcellular location">
    <subcellularLocation>
        <location evidence="1">Cell membrane</location>
        <topology evidence="1">Multi-pass membrane protein</topology>
    </subcellularLocation>
</comment>
<comment type="similarity">
    <text evidence="2">Belongs to the polysaccharide synthase family.</text>
</comment>
<feature type="transmembrane region" description="Helical" evidence="7">
    <location>
        <begin position="430"/>
        <end position="452"/>
    </location>
</feature>
<evidence type="ECO:0000313" key="8">
    <source>
        <dbReference type="EMBL" id="MBO1076769.1"/>
    </source>
</evidence>
<comment type="caution">
    <text evidence="8">The sequence shown here is derived from an EMBL/GenBank/DDBJ whole genome shotgun (WGS) entry which is preliminary data.</text>
</comment>
<sequence>MSISDGAAPQNATPGSLLGRTMRGAGWVVAWRMVTRILGLASTLVLVRLLAPEDFGLVALATTFAIALDICLSIGVEDQLVRTPNPRPELYNTAFTLNLIRSLLVALVVAVAAEPASRFFSDARLEPVLLAIAFSAGAAGLTNVGAVEFRRHLAFEKEFQLQLMPRLLGIAVTIGSALVLHSHWALVLGIVVNRAGLVVMSYVLHPFRPRLALSAWRELAGVSAWSWAISVTTVFRDRMDNLVIGRTLAPVDVGIFAVGMEVAILPTTEVVDPICRACMPSFAASLRNGDMEEVADAYLRIVAVIALLTLPAGMGISLVSGAVVALAFGQEWLQAVPVVAILGLAWTITLFGNVSGALLTARAMLRTLLGTTATSALIRIPLMLAVIPYYGLTGAAAATAVVMLAEHTLLVGLALRLLRLRATRLLARVVRPVLATAVMALVLWSVGLGWAPPPGDAGAAVMQLLAGVGLGVVSFLAALGALWTLAGCPEGAESDMLRLIRRALSGLAVSRRLSVLRGG</sequence>
<feature type="transmembrane region" description="Helical" evidence="7">
    <location>
        <begin position="396"/>
        <end position="418"/>
    </location>
</feature>
<feature type="transmembrane region" description="Helical" evidence="7">
    <location>
        <begin position="464"/>
        <end position="488"/>
    </location>
</feature>
<keyword evidence="5 7" id="KW-1133">Transmembrane helix</keyword>
<dbReference type="Proteomes" id="UP001518990">
    <property type="component" value="Unassembled WGS sequence"/>
</dbReference>
<feature type="transmembrane region" description="Helical" evidence="7">
    <location>
        <begin position="335"/>
        <end position="361"/>
    </location>
</feature>
<dbReference type="EMBL" id="JACTNF010000029">
    <property type="protein sequence ID" value="MBO1076769.1"/>
    <property type="molecule type" value="Genomic_DNA"/>
</dbReference>
<feature type="transmembrane region" description="Helical" evidence="7">
    <location>
        <begin position="97"/>
        <end position="116"/>
    </location>
</feature>
<keyword evidence="9" id="KW-1185">Reference proteome</keyword>
<protein>
    <submittedName>
        <fullName evidence="8">Oligosaccharide flippase family protein</fullName>
    </submittedName>
</protein>
<feature type="transmembrane region" description="Helical" evidence="7">
    <location>
        <begin position="297"/>
        <end position="329"/>
    </location>
</feature>
<evidence type="ECO:0000256" key="3">
    <source>
        <dbReference type="ARBA" id="ARBA00022475"/>
    </source>
</evidence>
<gene>
    <name evidence="8" type="ORF">IAI60_19315</name>
</gene>
<accession>A0ABS3KH09</accession>
<keyword evidence="3" id="KW-1003">Cell membrane</keyword>
<dbReference type="RefSeq" id="WP_207450120.1">
    <property type="nucleotide sequence ID" value="NZ_CP061091.1"/>
</dbReference>
<evidence type="ECO:0000256" key="2">
    <source>
        <dbReference type="ARBA" id="ARBA00007430"/>
    </source>
</evidence>
<evidence type="ECO:0000256" key="6">
    <source>
        <dbReference type="ARBA" id="ARBA00023136"/>
    </source>
</evidence>
<feature type="transmembrane region" description="Helical" evidence="7">
    <location>
        <begin position="368"/>
        <end position="390"/>
    </location>
</feature>
<evidence type="ECO:0000256" key="4">
    <source>
        <dbReference type="ARBA" id="ARBA00022692"/>
    </source>
</evidence>